<accession>A0A518HZD3</accession>
<protein>
    <submittedName>
        <fullName evidence="2">Ribonuclease Z</fullName>
    </submittedName>
</protein>
<dbReference type="PANTHER" id="PTHR46018">
    <property type="entry name" value="ZINC PHOSPHODIESTERASE ELAC PROTEIN 1"/>
    <property type="match status" value="1"/>
</dbReference>
<feature type="domain" description="Metallo-beta-lactamase" evidence="1">
    <location>
        <begin position="29"/>
        <end position="214"/>
    </location>
</feature>
<dbReference type="PANTHER" id="PTHR46018:SF2">
    <property type="entry name" value="ZINC PHOSPHODIESTERASE ELAC PROTEIN 1"/>
    <property type="match status" value="1"/>
</dbReference>
<keyword evidence="3" id="KW-1185">Reference proteome</keyword>
<evidence type="ECO:0000259" key="1">
    <source>
        <dbReference type="Pfam" id="PF12706"/>
    </source>
</evidence>
<gene>
    <name evidence="2" type="ORF">Enr13x_60610</name>
</gene>
<dbReference type="Proteomes" id="UP000319004">
    <property type="component" value="Chromosome"/>
</dbReference>
<dbReference type="CDD" id="cd16272">
    <property type="entry name" value="RNaseZ_MBL-fold"/>
    <property type="match status" value="1"/>
</dbReference>
<evidence type="ECO:0000313" key="3">
    <source>
        <dbReference type="Proteomes" id="UP000319004"/>
    </source>
</evidence>
<dbReference type="RefSeq" id="WP_145390319.1">
    <property type="nucleotide sequence ID" value="NZ_CP037423.1"/>
</dbReference>
<name>A0A518HZD3_9BACT</name>
<dbReference type="AlphaFoldDB" id="A0A518HZD3"/>
<proteinExistence type="predicted"/>
<dbReference type="KEGG" id="snep:Enr13x_60610"/>
<dbReference type="Gene3D" id="3.60.15.10">
    <property type="entry name" value="Ribonuclease Z/Hydroxyacylglutathione hydrolase-like"/>
    <property type="match status" value="1"/>
</dbReference>
<dbReference type="EMBL" id="CP037423">
    <property type="protein sequence ID" value="QDV46157.1"/>
    <property type="molecule type" value="Genomic_DNA"/>
</dbReference>
<dbReference type="SUPFAM" id="SSF56281">
    <property type="entry name" value="Metallo-hydrolase/oxidoreductase"/>
    <property type="match status" value="1"/>
</dbReference>
<sequence>MQLHCLGTAGYHPNEDRHTSCYFLPESGIVLDAGTGLFRLAELIATPTLDILLSHAHLDHVAGLTFLLDVLYRRPVDRLRIWGEKDKLAAIQRHLFSDLLFPVPIQAEYREIDALPEFTIGDCTIRWRRQQHPGMSVGYRLDWDDGTRLLYLTDTTGDDGVEAMEWNAGADLLMHECYFPDASSEWATKTGHTWSSRLARIAQGSAPKHLMLTHVNPIDAEPELMLREVSETLRGRQTRVSLAADREVVEFGR</sequence>
<evidence type="ECO:0000313" key="2">
    <source>
        <dbReference type="EMBL" id="QDV46157.1"/>
    </source>
</evidence>
<dbReference type="InterPro" id="IPR036866">
    <property type="entry name" value="RibonucZ/Hydroxyglut_hydro"/>
</dbReference>
<dbReference type="GO" id="GO:0042781">
    <property type="term" value="F:3'-tRNA processing endoribonuclease activity"/>
    <property type="evidence" value="ECO:0007669"/>
    <property type="project" value="TreeGrafter"/>
</dbReference>
<dbReference type="OrthoDB" id="9800940at2"/>
<reference evidence="2 3" key="1">
    <citation type="submission" date="2019-03" db="EMBL/GenBank/DDBJ databases">
        <title>Deep-cultivation of Planctomycetes and their phenomic and genomic characterization uncovers novel biology.</title>
        <authorList>
            <person name="Wiegand S."/>
            <person name="Jogler M."/>
            <person name="Boedeker C."/>
            <person name="Pinto D."/>
            <person name="Vollmers J."/>
            <person name="Rivas-Marin E."/>
            <person name="Kohn T."/>
            <person name="Peeters S.H."/>
            <person name="Heuer A."/>
            <person name="Rast P."/>
            <person name="Oberbeckmann S."/>
            <person name="Bunk B."/>
            <person name="Jeske O."/>
            <person name="Meyerdierks A."/>
            <person name="Storesund J.E."/>
            <person name="Kallscheuer N."/>
            <person name="Luecker S."/>
            <person name="Lage O.M."/>
            <person name="Pohl T."/>
            <person name="Merkel B.J."/>
            <person name="Hornburger P."/>
            <person name="Mueller R.-W."/>
            <person name="Bruemmer F."/>
            <person name="Labrenz M."/>
            <person name="Spormann A.M."/>
            <person name="Op den Camp H."/>
            <person name="Overmann J."/>
            <person name="Amann R."/>
            <person name="Jetten M.S.M."/>
            <person name="Mascher T."/>
            <person name="Medema M.H."/>
            <person name="Devos D.P."/>
            <person name="Kaster A.-K."/>
            <person name="Ovreas L."/>
            <person name="Rohde M."/>
            <person name="Galperin M.Y."/>
            <person name="Jogler C."/>
        </authorList>
    </citation>
    <scope>NUCLEOTIDE SEQUENCE [LARGE SCALE GENOMIC DNA]</scope>
    <source>
        <strain evidence="2 3">Enr13</strain>
    </source>
</reference>
<dbReference type="Pfam" id="PF12706">
    <property type="entry name" value="Lactamase_B_2"/>
    <property type="match status" value="1"/>
</dbReference>
<dbReference type="InterPro" id="IPR001279">
    <property type="entry name" value="Metallo-B-lactamas"/>
</dbReference>
<organism evidence="2 3">
    <name type="scientific">Stieleria neptunia</name>
    <dbReference type="NCBI Taxonomy" id="2527979"/>
    <lineage>
        <taxon>Bacteria</taxon>
        <taxon>Pseudomonadati</taxon>
        <taxon>Planctomycetota</taxon>
        <taxon>Planctomycetia</taxon>
        <taxon>Pirellulales</taxon>
        <taxon>Pirellulaceae</taxon>
        <taxon>Stieleria</taxon>
    </lineage>
</organism>